<evidence type="ECO:0000313" key="2">
    <source>
        <dbReference type="Proteomes" id="UP000077202"/>
    </source>
</evidence>
<dbReference type="AlphaFoldDB" id="A0A176VRU9"/>
<sequence>MSLLHKLKAKAPRVVMKIMTRHVQIRYMSNPGKERWLAMKHLLRYLKVTSDVDLMYCKSGSSVQVESYVDSDYAWNKDSMKSTTAYQFLINGNCVRWKSQLQPVVTLFTAKAEYIVAIEAMKEGIWIQGLLKELHVFQGTATLFFDRQSAIYLCKNLVFHDRTKHVDIKYHFIREKIIDGDINIAKISIDDNLADCGTKVVTLGKFRLCVKLFGVDAT</sequence>
<evidence type="ECO:0008006" key="3">
    <source>
        <dbReference type="Google" id="ProtNLM"/>
    </source>
</evidence>
<proteinExistence type="predicted"/>
<dbReference type="EMBL" id="LVLJ01002823">
    <property type="protein sequence ID" value="OAE23598.1"/>
    <property type="molecule type" value="Genomic_DNA"/>
</dbReference>
<gene>
    <name evidence="1" type="ORF">AXG93_4316s1300</name>
</gene>
<keyword evidence="2" id="KW-1185">Reference proteome</keyword>
<accession>A0A176VRU9</accession>
<comment type="caution">
    <text evidence="1">The sequence shown here is derived from an EMBL/GenBank/DDBJ whole genome shotgun (WGS) entry which is preliminary data.</text>
</comment>
<reference evidence="1" key="1">
    <citation type="submission" date="2016-03" db="EMBL/GenBank/DDBJ databases">
        <title>Mechanisms controlling the formation of the plant cell surface in tip-growing cells are functionally conserved among land plants.</title>
        <authorList>
            <person name="Honkanen S."/>
            <person name="Jones V.A."/>
            <person name="Morieri G."/>
            <person name="Champion C."/>
            <person name="Hetherington A.J."/>
            <person name="Kelly S."/>
            <person name="Saint-Marcoux D."/>
            <person name="Proust H."/>
            <person name="Prescott H."/>
            <person name="Dolan L."/>
        </authorList>
    </citation>
    <scope>NUCLEOTIDE SEQUENCE [LARGE SCALE GENOMIC DNA]</scope>
    <source>
        <tissue evidence="1">Whole gametophyte</tissue>
    </source>
</reference>
<dbReference type="Proteomes" id="UP000077202">
    <property type="component" value="Unassembled WGS sequence"/>
</dbReference>
<organism evidence="1 2">
    <name type="scientific">Marchantia polymorpha subsp. ruderalis</name>
    <dbReference type="NCBI Taxonomy" id="1480154"/>
    <lineage>
        <taxon>Eukaryota</taxon>
        <taxon>Viridiplantae</taxon>
        <taxon>Streptophyta</taxon>
        <taxon>Embryophyta</taxon>
        <taxon>Marchantiophyta</taxon>
        <taxon>Marchantiopsida</taxon>
        <taxon>Marchantiidae</taxon>
        <taxon>Marchantiales</taxon>
        <taxon>Marchantiaceae</taxon>
        <taxon>Marchantia</taxon>
    </lineage>
</organism>
<evidence type="ECO:0000313" key="1">
    <source>
        <dbReference type="EMBL" id="OAE23598.1"/>
    </source>
</evidence>
<dbReference type="PANTHER" id="PTHR11439">
    <property type="entry name" value="GAG-POL-RELATED RETROTRANSPOSON"/>
    <property type="match status" value="1"/>
</dbReference>
<protein>
    <recommendedName>
        <fullName evidence="3">Reverse transcriptase Ty1/copia-type domain-containing protein</fullName>
    </recommendedName>
</protein>
<dbReference type="PANTHER" id="PTHR11439:SF467">
    <property type="entry name" value="INTEGRASE CATALYTIC DOMAIN-CONTAINING PROTEIN"/>
    <property type="match status" value="1"/>
</dbReference>
<name>A0A176VRU9_MARPO</name>
<dbReference type="CDD" id="cd09272">
    <property type="entry name" value="RNase_HI_RT_Ty1"/>
    <property type="match status" value="1"/>
</dbReference>